<proteinExistence type="predicted"/>
<keyword evidence="1" id="KW-0732">Signal</keyword>
<accession>A0A1E1KLS5</accession>
<name>A0A1E1KLS5_9HELO</name>
<feature type="chain" id="PRO_5009446117" evidence="1">
    <location>
        <begin position="21"/>
        <end position="227"/>
    </location>
</feature>
<sequence>MARILFALFILTTAFDGIFATGFLGICDTSAPRRCSGNDLEQLFISNGPITTLPCNFTLSTTLSGNTMPYAINAFDSSNQPFLVPISSFSAMYKNPVVEFSLTDGKIETTLAPYPDSEGVGKMYTGILMTNKDPDQQGSSNTFLMSAAGASKSDVNVEGRMKWQCINRSVSLVLVAPYGMNFITEAEAFRLMYPTPLLVDNEYLGRFFTSNGIYQKIDVVVHIIYNE</sequence>
<feature type="signal peptide" evidence="1">
    <location>
        <begin position="1"/>
        <end position="20"/>
    </location>
</feature>
<dbReference type="EMBL" id="FJUX01000039">
    <property type="protein sequence ID" value="CZS98950.1"/>
    <property type="molecule type" value="Genomic_DNA"/>
</dbReference>
<evidence type="ECO:0000313" key="2">
    <source>
        <dbReference type="EMBL" id="CZS98950.1"/>
    </source>
</evidence>
<evidence type="ECO:0000313" key="3">
    <source>
        <dbReference type="Proteomes" id="UP000178912"/>
    </source>
</evidence>
<organism evidence="2 3">
    <name type="scientific">Rhynchosporium agropyri</name>
    <dbReference type="NCBI Taxonomy" id="914238"/>
    <lineage>
        <taxon>Eukaryota</taxon>
        <taxon>Fungi</taxon>
        <taxon>Dikarya</taxon>
        <taxon>Ascomycota</taxon>
        <taxon>Pezizomycotina</taxon>
        <taxon>Leotiomycetes</taxon>
        <taxon>Helotiales</taxon>
        <taxon>Ploettnerulaceae</taxon>
        <taxon>Rhynchosporium</taxon>
    </lineage>
</organism>
<reference evidence="3" key="1">
    <citation type="submission" date="2016-03" db="EMBL/GenBank/DDBJ databases">
        <authorList>
            <person name="Guldener U."/>
        </authorList>
    </citation>
    <scope>NUCLEOTIDE SEQUENCE [LARGE SCALE GENOMIC DNA]</scope>
    <source>
        <strain evidence="3">04CH-RAC-A.6.1</strain>
    </source>
</reference>
<dbReference type="Proteomes" id="UP000178912">
    <property type="component" value="Unassembled WGS sequence"/>
</dbReference>
<dbReference type="AlphaFoldDB" id="A0A1E1KLS5"/>
<keyword evidence="3" id="KW-1185">Reference proteome</keyword>
<protein>
    <submittedName>
        <fullName evidence="2">Uncharacterized protein</fullName>
    </submittedName>
</protein>
<dbReference type="OrthoDB" id="3486109at2759"/>
<gene>
    <name evidence="2" type="ORF">RAG0_07487</name>
</gene>
<evidence type="ECO:0000256" key="1">
    <source>
        <dbReference type="SAM" id="SignalP"/>
    </source>
</evidence>